<dbReference type="AlphaFoldDB" id="B9D029"/>
<feature type="transmembrane region" description="Helical" evidence="1">
    <location>
        <begin position="25"/>
        <end position="41"/>
    </location>
</feature>
<proteinExistence type="predicted"/>
<accession>B9D029</accession>
<keyword evidence="1" id="KW-0472">Membrane</keyword>
<comment type="caution">
    <text evidence="2">The sequence shown here is derived from an EMBL/GenBank/DDBJ whole genome shotgun (WGS) entry which is preliminary data.</text>
</comment>
<gene>
    <name evidence="2" type="ORF">CAMRE0001_1343</name>
</gene>
<sequence>MHWILILALAFLFYAKSVEMVWFATIMICFAIIGYCGYYIFDDFID</sequence>
<reference evidence="2 3" key="1">
    <citation type="submission" date="2008-08" db="EMBL/GenBank/DDBJ databases">
        <authorList>
            <person name="Madupu R."/>
            <person name="Durkin A.S."/>
            <person name="Torralba M."/>
            <person name="Methe B."/>
            <person name="Sutton G.G."/>
            <person name="Strausberg R.L."/>
            <person name="Nelson K.E."/>
        </authorList>
    </citation>
    <scope>NUCLEOTIDE SEQUENCE [LARGE SCALE GENOMIC DNA]</scope>
    <source>
        <strain evidence="2 3">RM3267</strain>
    </source>
</reference>
<evidence type="ECO:0000313" key="3">
    <source>
        <dbReference type="Proteomes" id="UP000003082"/>
    </source>
</evidence>
<keyword evidence="1" id="KW-0812">Transmembrane</keyword>
<protein>
    <submittedName>
        <fullName evidence="2">Uncharacterized protein</fullName>
    </submittedName>
</protein>
<dbReference type="EMBL" id="ACFU01000005">
    <property type="protein sequence ID" value="EEF14652.1"/>
    <property type="molecule type" value="Genomic_DNA"/>
</dbReference>
<dbReference type="Proteomes" id="UP000003082">
    <property type="component" value="Unassembled WGS sequence"/>
</dbReference>
<dbReference type="STRING" id="553218.CAMRE0001_1343"/>
<name>B9D029_CAMRE</name>
<evidence type="ECO:0000256" key="1">
    <source>
        <dbReference type="SAM" id="Phobius"/>
    </source>
</evidence>
<organism evidence="2 3">
    <name type="scientific">Campylobacter rectus RM3267</name>
    <dbReference type="NCBI Taxonomy" id="553218"/>
    <lineage>
        <taxon>Bacteria</taxon>
        <taxon>Pseudomonadati</taxon>
        <taxon>Campylobacterota</taxon>
        <taxon>Epsilonproteobacteria</taxon>
        <taxon>Campylobacterales</taxon>
        <taxon>Campylobacteraceae</taxon>
        <taxon>Campylobacter</taxon>
    </lineage>
</organism>
<keyword evidence="3" id="KW-1185">Reference proteome</keyword>
<evidence type="ECO:0000313" key="2">
    <source>
        <dbReference type="EMBL" id="EEF14652.1"/>
    </source>
</evidence>
<keyword evidence="1" id="KW-1133">Transmembrane helix</keyword>